<dbReference type="Proteomes" id="UP000054248">
    <property type="component" value="Unassembled WGS sequence"/>
</dbReference>
<feature type="region of interest" description="Disordered" evidence="1">
    <location>
        <begin position="158"/>
        <end position="177"/>
    </location>
</feature>
<reference evidence="2 3" key="1">
    <citation type="submission" date="2014-04" db="EMBL/GenBank/DDBJ databases">
        <authorList>
            <consortium name="DOE Joint Genome Institute"/>
            <person name="Kuo A."/>
            <person name="Girlanda M."/>
            <person name="Perotto S."/>
            <person name="Kohler A."/>
            <person name="Nagy L.G."/>
            <person name="Floudas D."/>
            <person name="Copeland A."/>
            <person name="Barry K.W."/>
            <person name="Cichocki N."/>
            <person name="Veneault-Fourrey C."/>
            <person name="LaButti K."/>
            <person name="Lindquist E.A."/>
            <person name="Lipzen A."/>
            <person name="Lundell T."/>
            <person name="Morin E."/>
            <person name="Murat C."/>
            <person name="Sun H."/>
            <person name="Tunlid A."/>
            <person name="Henrissat B."/>
            <person name="Grigoriev I.V."/>
            <person name="Hibbett D.S."/>
            <person name="Martin F."/>
            <person name="Nordberg H.P."/>
            <person name="Cantor M.N."/>
            <person name="Hua S.X."/>
        </authorList>
    </citation>
    <scope>NUCLEOTIDE SEQUENCE [LARGE SCALE GENOMIC DNA]</scope>
    <source>
        <strain evidence="2 3">MUT 4182</strain>
    </source>
</reference>
<keyword evidence="3" id="KW-1185">Reference proteome</keyword>
<dbReference type="STRING" id="1051891.A0A0C3KAL4"/>
<feature type="compositionally biased region" description="Low complexity" evidence="1">
    <location>
        <begin position="8"/>
        <end position="30"/>
    </location>
</feature>
<feature type="region of interest" description="Disordered" evidence="1">
    <location>
        <begin position="1"/>
        <end position="143"/>
    </location>
</feature>
<name>A0A0C3KAL4_9AGAM</name>
<dbReference type="EMBL" id="KN823286">
    <property type="protein sequence ID" value="KIO18448.1"/>
    <property type="molecule type" value="Genomic_DNA"/>
</dbReference>
<sequence length="619" mass="68585">MPVKNKQKQPQPQQSLPEQQQQQQQQPQQEPNRKKRSKKQAAVPEPTAGPSVNPSAAVPTQPPEPPRPQQLQQEPPPQNPLPPPPPSTSIPTQTESGATSSSVPPDRPAKGRAKGALGKKPSTPSDPAAGQSKRKGKGVNRARAPTLAAAILRARAFDPRLQQRPGQPPIPAEVRDDPQLLPWVPHLLDALELPREGMFDPEFTDSRGRKPNDEDRREFMMFWDTIKQRPDVCSHEPMKNIPGSPAWLRWANASWAPKLSALVRAELVRTGDSWTQRQLKWEAGYQIDMSPASVASDKKADILRVIFGPSAFNSDKNTSVIASMDLIVKDLVYRVCDQEGKRYRALQPTIKKARNTLDEALRMMETPEELDIKKFKDAVTLANQLRSVYAGVSIEPEGDDEERLDRFTAASLDVIARKEALLRGAGGTTDRMVWSKEQVDAAKEIYTAHFLTSDGLIDISNDETLTDTVLGTEDLGVDLVRAHDKPTVYRRLGIPPTGHIPHIKPFEAIRATLPKGGPSPPWDFQALLDWADKELDEDDKTTPAKLLRPVQGVLAIAEQAFKESEGPVHVSTLLADSMGLGKTLTAIVYALMVSHWFELQQPESDRGMPSYFGEQTIRD</sequence>
<gene>
    <name evidence="2" type="ORF">M407DRAFT_11882</name>
</gene>
<protein>
    <recommendedName>
        <fullName evidence="4">SNF2 N-terminal domain-containing protein</fullName>
    </recommendedName>
</protein>
<reference evidence="3" key="2">
    <citation type="submission" date="2015-01" db="EMBL/GenBank/DDBJ databases">
        <title>Evolutionary Origins and Diversification of the Mycorrhizal Mutualists.</title>
        <authorList>
            <consortium name="DOE Joint Genome Institute"/>
            <consortium name="Mycorrhizal Genomics Consortium"/>
            <person name="Kohler A."/>
            <person name="Kuo A."/>
            <person name="Nagy L.G."/>
            <person name="Floudas D."/>
            <person name="Copeland A."/>
            <person name="Barry K.W."/>
            <person name="Cichocki N."/>
            <person name="Veneault-Fourrey C."/>
            <person name="LaButti K."/>
            <person name="Lindquist E.A."/>
            <person name="Lipzen A."/>
            <person name="Lundell T."/>
            <person name="Morin E."/>
            <person name="Murat C."/>
            <person name="Riley R."/>
            <person name="Ohm R."/>
            <person name="Sun H."/>
            <person name="Tunlid A."/>
            <person name="Henrissat B."/>
            <person name="Grigoriev I.V."/>
            <person name="Hibbett D.S."/>
            <person name="Martin F."/>
        </authorList>
    </citation>
    <scope>NUCLEOTIDE SEQUENCE [LARGE SCALE GENOMIC DNA]</scope>
    <source>
        <strain evidence="3">MUT 4182</strain>
    </source>
</reference>
<dbReference type="HOGENOM" id="CLU_441593_0_0_1"/>
<evidence type="ECO:0000313" key="3">
    <source>
        <dbReference type="Proteomes" id="UP000054248"/>
    </source>
</evidence>
<proteinExistence type="predicted"/>
<evidence type="ECO:0000256" key="1">
    <source>
        <dbReference type="SAM" id="MobiDB-lite"/>
    </source>
</evidence>
<feature type="compositionally biased region" description="Pro residues" evidence="1">
    <location>
        <begin position="60"/>
        <end position="88"/>
    </location>
</feature>
<dbReference type="AlphaFoldDB" id="A0A0C3KAL4"/>
<dbReference type="OrthoDB" id="3270319at2759"/>
<evidence type="ECO:0000313" key="2">
    <source>
        <dbReference type="EMBL" id="KIO18448.1"/>
    </source>
</evidence>
<accession>A0A0C3KAL4</accession>
<evidence type="ECO:0008006" key="4">
    <source>
        <dbReference type="Google" id="ProtNLM"/>
    </source>
</evidence>
<organism evidence="2 3">
    <name type="scientific">Tulasnella calospora MUT 4182</name>
    <dbReference type="NCBI Taxonomy" id="1051891"/>
    <lineage>
        <taxon>Eukaryota</taxon>
        <taxon>Fungi</taxon>
        <taxon>Dikarya</taxon>
        <taxon>Basidiomycota</taxon>
        <taxon>Agaricomycotina</taxon>
        <taxon>Agaricomycetes</taxon>
        <taxon>Cantharellales</taxon>
        <taxon>Tulasnellaceae</taxon>
        <taxon>Tulasnella</taxon>
    </lineage>
</organism>